<comment type="caution">
    <text evidence="4">The sequence shown here is derived from an EMBL/GenBank/DDBJ whole genome shotgun (WGS) entry which is preliminary data.</text>
</comment>
<accession>A0AAN8PMK6</accession>
<proteinExistence type="inferred from homology"/>
<evidence type="ECO:0000256" key="2">
    <source>
        <dbReference type="ARBA" id="ARBA00020330"/>
    </source>
</evidence>
<dbReference type="Proteomes" id="UP001359485">
    <property type="component" value="Unassembled WGS sequence"/>
</dbReference>
<gene>
    <name evidence="4" type="ORF">RUM43_007381</name>
    <name evidence="3" type="ORF">RUM44_000969</name>
</gene>
<dbReference type="PANTHER" id="PTHR31921">
    <property type="entry name" value="PROTEIN DPCD"/>
    <property type="match status" value="1"/>
</dbReference>
<dbReference type="EMBL" id="JAWJWE010000003">
    <property type="protein sequence ID" value="KAK6639111.1"/>
    <property type="molecule type" value="Genomic_DNA"/>
</dbReference>
<dbReference type="PRINTS" id="PR02065">
    <property type="entry name" value="PROTEINDPCD"/>
</dbReference>
<dbReference type="Pfam" id="PF14913">
    <property type="entry name" value="DPCD"/>
    <property type="match status" value="1"/>
</dbReference>
<evidence type="ECO:0000313" key="6">
    <source>
        <dbReference type="Proteomes" id="UP001372834"/>
    </source>
</evidence>
<protein>
    <recommendedName>
        <fullName evidence="2">Protein DPCD</fullName>
    </recommendedName>
</protein>
<dbReference type="Proteomes" id="UP001372834">
    <property type="component" value="Unassembled WGS sequence"/>
</dbReference>
<organism evidence="4 6">
    <name type="scientific">Polyplax serrata</name>
    <name type="common">Common mouse louse</name>
    <dbReference type="NCBI Taxonomy" id="468196"/>
    <lineage>
        <taxon>Eukaryota</taxon>
        <taxon>Metazoa</taxon>
        <taxon>Ecdysozoa</taxon>
        <taxon>Arthropoda</taxon>
        <taxon>Hexapoda</taxon>
        <taxon>Insecta</taxon>
        <taxon>Pterygota</taxon>
        <taxon>Neoptera</taxon>
        <taxon>Paraneoptera</taxon>
        <taxon>Psocodea</taxon>
        <taxon>Troctomorpha</taxon>
        <taxon>Phthiraptera</taxon>
        <taxon>Anoplura</taxon>
        <taxon>Polyplacidae</taxon>
        <taxon>Polyplax</taxon>
    </lineage>
</organism>
<dbReference type="InterPro" id="IPR026224">
    <property type="entry name" value="DPCD"/>
</dbReference>
<dbReference type="PANTHER" id="PTHR31921:SF1">
    <property type="entry name" value="PROTEIN DPCD"/>
    <property type="match status" value="1"/>
</dbReference>
<name>A0AAN8PMK6_POLSC</name>
<dbReference type="EMBL" id="JAWJWF010000003">
    <property type="protein sequence ID" value="KAK6635715.1"/>
    <property type="molecule type" value="Genomic_DNA"/>
</dbReference>
<comment type="similarity">
    <text evidence="1">Belongs to the DPCD family.</text>
</comment>
<reference evidence="4 6" key="1">
    <citation type="submission" date="2023-10" db="EMBL/GenBank/DDBJ databases">
        <title>Genomes of two closely related lineages of the louse Polyplax serrata with different host specificities.</title>
        <authorList>
            <person name="Martinu J."/>
            <person name="Tarabai H."/>
            <person name="Stefka J."/>
            <person name="Hypsa V."/>
        </authorList>
    </citation>
    <scope>NUCLEOTIDE SEQUENCE [LARGE SCALE GENOMIC DNA]</scope>
    <source>
        <strain evidence="3">98ZLc_SE</strain>
        <strain evidence="4">HR10_N</strain>
    </source>
</reference>
<sequence>MSSQSWLTAISNAEKTCLIQDGRRKVHFKFSDGREMVEEYSLDTNVTLRRAWKVTKKFGAQPKWETEIGDPDPTFAEQMENTGIVECSTAPMMTARITKNCLEWRIRNLPYPVDNYIVLASPEEKVIIVKTKNKKFYKKIPVLDLERINVLLEQDKIEFTHKFNTLVISYKKPPQLVLSEKLIFEEISKLKSVKDTDALNQCKQS</sequence>
<evidence type="ECO:0000313" key="3">
    <source>
        <dbReference type="EMBL" id="KAK6635715.1"/>
    </source>
</evidence>
<dbReference type="AlphaFoldDB" id="A0AAN8PMK6"/>
<evidence type="ECO:0000256" key="1">
    <source>
        <dbReference type="ARBA" id="ARBA00010597"/>
    </source>
</evidence>
<keyword evidence="5" id="KW-1185">Reference proteome</keyword>
<evidence type="ECO:0000313" key="4">
    <source>
        <dbReference type="EMBL" id="KAK6639111.1"/>
    </source>
</evidence>
<evidence type="ECO:0000313" key="5">
    <source>
        <dbReference type="Proteomes" id="UP001359485"/>
    </source>
</evidence>